<dbReference type="Proteomes" id="UP000274578">
    <property type="component" value="Chromosome 1"/>
</dbReference>
<keyword evidence="5" id="KW-0732">Signal</keyword>
<proteinExistence type="predicted"/>
<dbReference type="Gene3D" id="3.40.30.10">
    <property type="entry name" value="Glutaredoxin"/>
    <property type="match status" value="1"/>
</dbReference>
<dbReference type="RefSeq" id="WP_018920288.1">
    <property type="nucleotide sequence ID" value="NZ_LR134384.1"/>
</dbReference>
<evidence type="ECO:0000256" key="4">
    <source>
        <dbReference type="ARBA" id="ARBA00023284"/>
    </source>
</evidence>
<evidence type="ECO:0000313" key="7">
    <source>
        <dbReference type="EMBL" id="VEH14813.1"/>
    </source>
</evidence>
<dbReference type="KEGG" id="poc:NCTC13071_00797"/>
<dbReference type="PANTHER" id="PTHR42852:SF6">
    <property type="entry name" value="THIOL:DISULFIDE INTERCHANGE PROTEIN DSBE"/>
    <property type="match status" value="1"/>
</dbReference>
<dbReference type="PROSITE" id="PS51352">
    <property type="entry name" value="THIOREDOXIN_2"/>
    <property type="match status" value="1"/>
</dbReference>
<feature type="chain" id="PRO_5018538752" evidence="5">
    <location>
        <begin position="19"/>
        <end position="453"/>
    </location>
</feature>
<keyword evidence="2" id="KW-0201">Cytochrome c-type biogenesis</keyword>
<evidence type="ECO:0000256" key="5">
    <source>
        <dbReference type="SAM" id="SignalP"/>
    </source>
</evidence>
<dbReference type="Pfam" id="PF13905">
    <property type="entry name" value="Thioredoxin_8"/>
    <property type="match status" value="1"/>
</dbReference>
<dbReference type="GO" id="GO:0030313">
    <property type="term" value="C:cell envelope"/>
    <property type="evidence" value="ECO:0007669"/>
    <property type="project" value="UniProtKB-SubCell"/>
</dbReference>
<dbReference type="GeneID" id="85011680"/>
<evidence type="ECO:0000259" key="6">
    <source>
        <dbReference type="PROSITE" id="PS51352"/>
    </source>
</evidence>
<gene>
    <name evidence="7" type="primary">resA_3</name>
    <name evidence="7" type="ORF">NCTC13071_00797</name>
</gene>
<dbReference type="CDD" id="cd02966">
    <property type="entry name" value="TlpA_like_family"/>
    <property type="match status" value="1"/>
</dbReference>
<keyword evidence="3" id="KW-1015">Disulfide bond</keyword>
<protein>
    <submittedName>
        <fullName evidence="7">Thiol-disulfide oxidoreductase resA</fullName>
    </submittedName>
</protein>
<keyword evidence="4" id="KW-0676">Redox-active center</keyword>
<evidence type="ECO:0000256" key="1">
    <source>
        <dbReference type="ARBA" id="ARBA00004196"/>
    </source>
</evidence>
<dbReference type="PANTHER" id="PTHR42852">
    <property type="entry name" value="THIOL:DISULFIDE INTERCHANGE PROTEIN DSBE"/>
    <property type="match status" value="1"/>
</dbReference>
<sequence length="453" mass="50918">MKRFFASLSGLIPFLVHAQLAVVEAPDTTLLSGSMFTNEAQPLEKLAFNRKGIATYNNPSLKEKAQIQLLLADGKTYCIVVEPGKTQRLKLTRGKGGKLQAQYKGANIVLSQLLNELAAFVPEKNAAYEMANRSVDTISFAEAHRRLDERYHRLVKIAGELGTPDERARHLRDVELAYLSNRLLLLSDEDYQHQRDPNEDKRYMALINDINPDDTAYIQRGLTDMFVRSKIPFSVMQEATVGSYGEAYLNAVDAHVHNPHVRSFLMEGLVGAILGQMPANEVESFWAVVKAKAAPEIVQKYQHVVDAQRATKPGVKCPDITFSDAEGKKHHLSDYFGKVLYIDLWATWCKPCLAEIPALAAQVEHYKNDNRVQFISISLDKSRAAWLTRLQKDRPQWLQFNANDEENTVISAAFSVMSIPRFILIAADGTVLDAEAFRPSDKDFQKKLEGLLQ</sequence>
<evidence type="ECO:0000256" key="3">
    <source>
        <dbReference type="ARBA" id="ARBA00023157"/>
    </source>
</evidence>
<dbReference type="AlphaFoldDB" id="A0A3S4UKY5"/>
<dbReference type="GO" id="GO:0017004">
    <property type="term" value="P:cytochrome complex assembly"/>
    <property type="evidence" value="ECO:0007669"/>
    <property type="project" value="UniProtKB-KW"/>
</dbReference>
<accession>A0A3S4UKY5</accession>
<comment type="subcellular location">
    <subcellularLocation>
        <location evidence="1">Cell envelope</location>
    </subcellularLocation>
</comment>
<reference evidence="7 8" key="1">
    <citation type="submission" date="2018-12" db="EMBL/GenBank/DDBJ databases">
        <authorList>
            <consortium name="Pathogen Informatics"/>
        </authorList>
    </citation>
    <scope>NUCLEOTIDE SEQUENCE [LARGE SCALE GENOMIC DNA]</scope>
    <source>
        <strain evidence="7 8">NCTC13071</strain>
    </source>
</reference>
<evidence type="ECO:0000256" key="2">
    <source>
        <dbReference type="ARBA" id="ARBA00022748"/>
    </source>
</evidence>
<evidence type="ECO:0000313" key="8">
    <source>
        <dbReference type="Proteomes" id="UP000274578"/>
    </source>
</evidence>
<feature type="signal peptide" evidence="5">
    <location>
        <begin position="1"/>
        <end position="18"/>
    </location>
</feature>
<dbReference type="InterPro" id="IPR013766">
    <property type="entry name" value="Thioredoxin_domain"/>
</dbReference>
<dbReference type="InterPro" id="IPR050553">
    <property type="entry name" value="Thioredoxin_ResA/DsbE_sf"/>
</dbReference>
<dbReference type="SUPFAM" id="SSF52833">
    <property type="entry name" value="Thioredoxin-like"/>
    <property type="match status" value="1"/>
</dbReference>
<feature type="domain" description="Thioredoxin" evidence="6">
    <location>
        <begin position="311"/>
        <end position="453"/>
    </location>
</feature>
<dbReference type="InterPro" id="IPR036249">
    <property type="entry name" value="Thioredoxin-like_sf"/>
</dbReference>
<dbReference type="EMBL" id="LR134384">
    <property type="protein sequence ID" value="VEH14813.1"/>
    <property type="molecule type" value="Genomic_DNA"/>
</dbReference>
<name>A0A3S4UKY5_9BACT</name>
<organism evidence="7 8">
    <name type="scientific">Segatella oris</name>
    <dbReference type="NCBI Taxonomy" id="28135"/>
    <lineage>
        <taxon>Bacteria</taxon>
        <taxon>Pseudomonadati</taxon>
        <taxon>Bacteroidota</taxon>
        <taxon>Bacteroidia</taxon>
        <taxon>Bacteroidales</taxon>
        <taxon>Prevotellaceae</taxon>
        <taxon>Segatella</taxon>
    </lineage>
</organism>
<dbReference type="InterPro" id="IPR012336">
    <property type="entry name" value="Thioredoxin-like_fold"/>
</dbReference>